<dbReference type="GO" id="GO:0003677">
    <property type="term" value="F:DNA binding"/>
    <property type="evidence" value="ECO:0007669"/>
    <property type="project" value="InterPro"/>
</dbReference>
<dbReference type="AlphaFoldDB" id="M9R978"/>
<name>M9R978_9RHOB</name>
<keyword evidence="6" id="KW-0742">SOS response</keyword>
<evidence type="ECO:0000313" key="10">
    <source>
        <dbReference type="Proteomes" id="UP000005307"/>
    </source>
</evidence>
<dbReference type="PANTHER" id="PTHR33516">
    <property type="entry name" value="LEXA REPRESSOR"/>
    <property type="match status" value="1"/>
</dbReference>
<dbReference type="Gene3D" id="2.10.109.10">
    <property type="entry name" value="Umud Fragment, subunit A"/>
    <property type="match status" value="1"/>
</dbReference>
<evidence type="ECO:0000256" key="3">
    <source>
        <dbReference type="ARBA" id="ARBA00022801"/>
    </source>
</evidence>
<dbReference type="SUPFAM" id="SSF51306">
    <property type="entry name" value="LexA/Signal peptidase"/>
    <property type="match status" value="1"/>
</dbReference>
<protein>
    <submittedName>
        <fullName evidence="9">UV-repair and mutation protein UmuD</fullName>
        <ecNumber evidence="9">3.4.21.-</ecNumber>
    </submittedName>
</protein>
<keyword evidence="5" id="KW-0234">DNA repair</keyword>
<feature type="domain" description="Peptidase S24/S26A/S26B/S26C" evidence="8">
    <location>
        <begin position="93"/>
        <end position="205"/>
    </location>
</feature>
<dbReference type="STRING" id="391626.OAN307_c37590"/>
<keyword evidence="10" id="KW-1185">Reference proteome</keyword>
<evidence type="ECO:0000259" key="8">
    <source>
        <dbReference type="Pfam" id="PF00717"/>
    </source>
</evidence>
<gene>
    <name evidence="9" type="primary">umuD5</name>
    <name evidence="9" type="ORF">OAN307_c37590</name>
</gene>
<dbReference type="InterPro" id="IPR006197">
    <property type="entry name" value="Peptidase_S24_LexA"/>
</dbReference>
<comment type="similarity">
    <text evidence="1 7">Belongs to the peptidase S24 family.</text>
</comment>
<dbReference type="InterPro" id="IPR039418">
    <property type="entry name" value="LexA-like"/>
</dbReference>
<evidence type="ECO:0000256" key="5">
    <source>
        <dbReference type="ARBA" id="ARBA00023204"/>
    </source>
</evidence>
<dbReference type="GO" id="GO:0009432">
    <property type="term" value="P:SOS response"/>
    <property type="evidence" value="ECO:0007669"/>
    <property type="project" value="UniProtKB-KW"/>
</dbReference>
<dbReference type="EC" id="3.4.21.-" evidence="9"/>
<evidence type="ECO:0000256" key="4">
    <source>
        <dbReference type="ARBA" id="ARBA00022813"/>
    </source>
</evidence>
<dbReference type="GO" id="GO:0006355">
    <property type="term" value="P:regulation of DNA-templated transcription"/>
    <property type="evidence" value="ECO:0007669"/>
    <property type="project" value="InterPro"/>
</dbReference>
<evidence type="ECO:0000256" key="7">
    <source>
        <dbReference type="RuleBase" id="RU003991"/>
    </source>
</evidence>
<sequence>MALSAMPSCSICMNAADGGLYPFWFGSFFRLYGCSVVIRGDTPRCPPSAIDSSHQTERDRRTLPEHQGRICVPVFPVETPVIANGMPVRLVANAASAGFPSPAGDDLEDEIDPISWVVRHPSSTFWWRVEGDCLWDAGIRDGDIIAVDRAGKRRVGRAVLAVVEGAVTAKMLRKRDGRYFLAPANSTESFPDIELTEDSEIWGVIAGVVRRYDLE</sequence>
<evidence type="ECO:0000313" key="9">
    <source>
        <dbReference type="EMBL" id="AGI69214.1"/>
    </source>
</evidence>
<keyword evidence="2" id="KW-0227">DNA damage</keyword>
<dbReference type="InterPro" id="IPR050077">
    <property type="entry name" value="LexA_repressor"/>
</dbReference>
<dbReference type="InterPro" id="IPR015927">
    <property type="entry name" value="Peptidase_S24_S26A/B/C"/>
</dbReference>
<dbReference type="HOGENOM" id="CLU_1282141_0_0_5"/>
<reference evidence="9 10" key="1">
    <citation type="journal article" date="2013" name="PLoS ONE">
        <title>Poles Apart: Arctic and Antarctic Octadecabacter strains Share High Genome Plasticity and a New Type of Xanthorhodopsin.</title>
        <authorList>
            <person name="Vollmers J."/>
            <person name="Voget S."/>
            <person name="Dietrich S."/>
            <person name="Gollnow K."/>
            <person name="Smits M."/>
            <person name="Meyer K."/>
            <person name="Brinkhoff T."/>
            <person name="Simon M."/>
            <person name="Daniel R."/>
        </authorList>
    </citation>
    <scope>NUCLEOTIDE SEQUENCE [LARGE SCALE GENOMIC DNA]</scope>
    <source>
        <strain evidence="9 10">307</strain>
    </source>
</reference>
<dbReference type="KEGG" id="oat:OAN307_c37590"/>
<dbReference type="Pfam" id="PF00717">
    <property type="entry name" value="Peptidase_S24"/>
    <property type="match status" value="1"/>
</dbReference>
<evidence type="ECO:0000256" key="6">
    <source>
        <dbReference type="ARBA" id="ARBA00023236"/>
    </source>
</evidence>
<dbReference type="GO" id="GO:0006281">
    <property type="term" value="P:DNA repair"/>
    <property type="evidence" value="ECO:0007669"/>
    <property type="project" value="UniProtKB-KW"/>
</dbReference>
<dbReference type="EMBL" id="CP003740">
    <property type="protein sequence ID" value="AGI69214.1"/>
    <property type="molecule type" value="Genomic_DNA"/>
</dbReference>
<keyword evidence="4 7" id="KW-0068">Autocatalytic cleavage</keyword>
<accession>M9R978</accession>
<evidence type="ECO:0000256" key="2">
    <source>
        <dbReference type="ARBA" id="ARBA00022763"/>
    </source>
</evidence>
<proteinExistence type="inferred from homology"/>
<dbReference type="InterPro" id="IPR036286">
    <property type="entry name" value="LexA/Signal_pep-like_sf"/>
</dbReference>
<dbReference type="eggNOG" id="COG1974">
    <property type="taxonomic scope" value="Bacteria"/>
</dbReference>
<dbReference type="CDD" id="cd06529">
    <property type="entry name" value="S24_LexA-like"/>
    <property type="match status" value="1"/>
</dbReference>
<organism evidence="9 10">
    <name type="scientific">Octadecabacter antarcticus 307</name>
    <dbReference type="NCBI Taxonomy" id="391626"/>
    <lineage>
        <taxon>Bacteria</taxon>
        <taxon>Pseudomonadati</taxon>
        <taxon>Pseudomonadota</taxon>
        <taxon>Alphaproteobacteria</taxon>
        <taxon>Rhodobacterales</taxon>
        <taxon>Roseobacteraceae</taxon>
        <taxon>Octadecabacter</taxon>
    </lineage>
</organism>
<dbReference type="Proteomes" id="UP000005307">
    <property type="component" value="Chromosome"/>
</dbReference>
<dbReference type="GO" id="GO:0016787">
    <property type="term" value="F:hydrolase activity"/>
    <property type="evidence" value="ECO:0007669"/>
    <property type="project" value="UniProtKB-KW"/>
</dbReference>
<keyword evidence="3 7" id="KW-0378">Hydrolase</keyword>
<evidence type="ECO:0000256" key="1">
    <source>
        <dbReference type="ARBA" id="ARBA00007484"/>
    </source>
</evidence>
<dbReference type="PRINTS" id="PR00726">
    <property type="entry name" value="LEXASERPTASE"/>
</dbReference>
<dbReference type="PANTHER" id="PTHR33516:SF2">
    <property type="entry name" value="LEXA REPRESSOR-RELATED"/>
    <property type="match status" value="1"/>
</dbReference>
<dbReference type="MEROPS" id="S24.003"/>